<evidence type="ECO:0000256" key="6">
    <source>
        <dbReference type="SAM" id="MobiDB-lite"/>
    </source>
</evidence>
<evidence type="ECO:0000256" key="7">
    <source>
        <dbReference type="SAM" id="Phobius"/>
    </source>
</evidence>
<evidence type="ECO:0000313" key="9">
    <source>
        <dbReference type="Proteomes" id="UP000694867"/>
    </source>
</evidence>
<feature type="transmembrane region" description="Helical" evidence="7">
    <location>
        <begin position="133"/>
        <end position="150"/>
    </location>
</feature>
<dbReference type="Pfam" id="PF00001">
    <property type="entry name" value="7tm_1"/>
    <property type="match status" value="1"/>
</dbReference>
<name>A0AAJ6QUJ1_9ACAR</name>
<dbReference type="PANTHER" id="PTHR47760">
    <property type="entry name" value="G-PROTEIN COUPLED RECEPTOR B0563.6-LIKE PROTEIN-RELATED"/>
    <property type="match status" value="1"/>
</dbReference>
<sequence length="281" mass="31758">MFLDFLVPWRVLKAPVVHDWAYLFCNVTPATSGWLVATSSYIVLVITVERFYAVCFPMQSRTNSEGFNPTLVSAICLILGFITFYPSRYILMTQTVGLQTESDFTPICYVCKYVKVDGFLYVYYKIRGTLTRTLPTIIVAFLNTCTVISLRRHQHNRSSTLNQQPGAQEQAEDRIKLIIMSITTIFVLCYTPTCIKDIFAPPNGASSLWYETFRLGALLLLHVNTACNFYVYCMCSPAIRQELRKVFFSELFKSSRCSLKSTGTYGTASTSRGSVGSLPKQ</sequence>
<dbReference type="Gene3D" id="1.20.1070.10">
    <property type="entry name" value="Rhodopsin 7-helix transmembrane proteins"/>
    <property type="match status" value="1"/>
</dbReference>
<evidence type="ECO:0000256" key="2">
    <source>
        <dbReference type="ARBA" id="ARBA00010663"/>
    </source>
</evidence>
<dbReference type="GeneID" id="100909223"/>
<accession>A0AAJ6QUJ1</accession>
<evidence type="ECO:0000256" key="3">
    <source>
        <dbReference type="ARBA" id="ARBA00022692"/>
    </source>
</evidence>
<dbReference type="InterPro" id="IPR053093">
    <property type="entry name" value="GPCR-like"/>
</dbReference>
<dbReference type="GO" id="GO:0016020">
    <property type="term" value="C:membrane"/>
    <property type="evidence" value="ECO:0007669"/>
    <property type="project" value="UniProtKB-SubCell"/>
</dbReference>
<evidence type="ECO:0000256" key="1">
    <source>
        <dbReference type="ARBA" id="ARBA00004370"/>
    </source>
</evidence>
<dbReference type="InterPro" id="IPR017452">
    <property type="entry name" value="GPCR_Rhodpsn_7TM"/>
</dbReference>
<feature type="transmembrane region" description="Helical" evidence="7">
    <location>
        <begin position="175"/>
        <end position="193"/>
    </location>
</feature>
<dbReference type="InterPro" id="IPR000276">
    <property type="entry name" value="GPCR_Rhodpsn"/>
</dbReference>
<feature type="transmembrane region" description="Helical" evidence="7">
    <location>
        <begin position="20"/>
        <end position="46"/>
    </location>
</feature>
<dbReference type="AlphaFoldDB" id="A0AAJ6QUJ1"/>
<dbReference type="GO" id="GO:0004930">
    <property type="term" value="F:G protein-coupled receptor activity"/>
    <property type="evidence" value="ECO:0007669"/>
    <property type="project" value="InterPro"/>
</dbReference>
<evidence type="ECO:0000256" key="5">
    <source>
        <dbReference type="ARBA" id="ARBA00023136"/>
    </source>
</evidence>
<dbReference type="PROSITE" id="PS00237">
    <property type="entry name" value="G_PROTEIN_RECEP_F1_1"/>
    <property type="match status" value="1"/>
</dbReference>
<dbReference type="RefSeq" id="XP_003744487.2">
    <property type="nucleotide sequence ID" value="XM_003744439.2"/>
</dbReference>
<feature type="transmembrane region" description="Helical" evidence="7">
    <location>
        <begin position="213"/>
        <end position="235"/>
    </location>
</feature>
<evidence type="ECO:0000259" key="8">
    <source>
        <dbReference type="PROSITE" id="PS50262"/>
    </source>
</evidence>
<gene>
    <name evidence="10" type="primary">LOC100909223</name>
</gene>
<keyword evidence="9" id="KW-1185">Reference proteome</keyword>
<dbReference type="SUPFAM" id="SSF81321">
    <property type="entry name" value="Family A G protein-coupled receptor-like"/>
    <property type="match status" value="1"/>
</dbReference>
<dbReference type="PANTHER" id="PTHR47760:SF3">
    <property type="entry name" value="G-PROTEIN COUPLED RECEPTOR AH9.1-RELATED"/>
    <property type="match status" value="1"/>
</dbReference>
<comment type="similarity">
    <text evidence="2">Belongs to the G-protein coupled receptor 1 family.</text>
</comment>
<proteinExistence type="inferred from homology"/>
<feature type="transmembrane region" description="Helical" evidence="7">
    <location>
        <begin position="67"/>
        <end position="85"/>
    </location>
</feature>
<dbReference type="PROSITE" id="PS50262">
    <property type="entry name" value="G_PROTEIN_RECEP_F1_2"/>
    <property type="match status" value="1"/>
</dbReference>
<feature type="domain" description="G-protein coupled receptors family 1 profile" evidence="8">
    <location>
        <begin position="1"/>
        <end position="232"/>
    </location>
</feature>
<comment type="subcellular location">
    <subcellularLocation>
        <location evidence="1">Membrane</location>
    </subcellularLocation>
</comment>
<keyword evidence="5 7" id="KW-0472">Membrane</keyword>
<reference evidence="10" key="1">
    <citation type="submission" date="2025-08" db="UniProtKB">
        <authorList>
            <consortium name="RefSeq"/>
        </authorList>
    </citation>
    <scope>IDENTIFICATION</scope>
</reference>
<keyword evidence="4 7" id="KW-1133">Transmembrane helix</keyword>
<dbReference type="Proteomes" id="UP000694867">
    <property type="component" value="Unplaced"/>
</dbReference>
<evidence type="ECO:0000313" key="10">
    <source>
        <dbReference type="RefSeq" id="XP_003744487.2"/>
    </source>
</evidence>
<feature type="region of interest" description="Disordered" evidence="6">
    <location>
        <begin position="259"/>
        <end position="281"/>
    </location>
</feature>
<evidence type="ECO:0000256" key="4">
    <source>
        <dbReference type="ARBA" id="ARBA00022989"/>
    </source>
</evidence>
<dbReference type="KEGG" id="goe:100909223"/>
<keyword evidence="3 7" id="KW-0812">Transmembrane</keyword>
<organism evidence="9 10">
    <name type="scientific">Galendromus occidentalis</name>
    <name type="common">western predatory mite</name>
    <dbReference type="NCBI Taxonomy" id="34638"/>
    <lineage>
        <taxon>Eukaryota</taxon>
        <taxon>Metazoa</taxon>
        <taxon>Ecdysozoa</taxon>
        <taxon>Arthropoda</taxon>
        <taxon>Chelicerata</taxon>
        <taxon>Arachnida</taxon>
        <taxon>Acari</taxon>
        <taxon>Parasitiformes</taxon>
        <taxon>Mesostigmata</taxon>
        <taxon>Gamasina</taxon>
        <taxon>Phytoseioidea</taxon>
        <taxon>Phytoseiidae</taxon>
        <taxon>Typhlodrominae</taxon>
        <taxon>Galendromus</taxon>
    </lineage>
</organism>
<protein>
    <submittedName>
        <fullName evidence="10">Trace amine-associated receptor 1-like</fullName>
    </submittedName>
</protein>